<keyword evidence="3" id="KW-0690">Ribosome biogenesis</keyword>
<gene>
    <name evidence="7" type="ORF">MANT1106_LOCUS12814</name>
</gene>
<evidence type="ECO:0008006" key="8">
    <source>
        <dbReference type="Google" id="ProtNLM"/>
    </source>
</evidence>
<feature type="region of interest" description="Disordered" evidence="6">
    <location>
        <begin position="165"/>
        <end position="361"/>
    </location>
</feature>
<dbReference type="GO" id="GO:0005730">
    <property type="term" value="C:nucleolus"/>
    <property type="evidence" value="ECO:0007669"/>
    <property type="project" value="UniProtKB-SubCell"/>
</dbReference>
<dbReference type="PANTHER" id="PTHR13028:SF0">
    <property type="entry name" value="RRNA-PROCESSING PROTEIN EBP2-RELATED"/>
    <property type="match status" value="1"/>
</dbReference>
<feature type="compositionally biased region" description="Acidic residues" evidence="6">
    <location>
        <begin position="10"/>
        <end position="36"/>
    </location>
</feature>
<dbReference type="EMBL" id="HBFC01021461">
    <property type="protein sequence ID" value="CAD8710128.1"/>
    <property type="molecule type" value="Transcribed_RNA"/>
</dbReference>
<dbReference type="GO" id="GO:0034399">
    <property type="term" value="C:nuclear periphery"/>
    <property type="evidence" value="ECO:0007669"/>
    <property type="project" value="TreeGrafter"/>
</dbReference>
<keyword evidence="4" id="KW-0175">Coiled coil</keyword>
<sequence>MPKRKAQVEADVESDDDYDSEEDDGEMMEGEGFGVDDDDEELEAEMAALESSRQGNRRPEKVYINNKAGLEASILDFAWTHKAKWIDHMAVAGEEGVESPADINDDLTRETYFYEQALASANVAIKRLKDLGIAVKRPEDFYAEMVKSDEHMKRVRAELIFEQTSQETREERRKAREQKRYGKQVQAEKIKERTLQKKESIKSIEKWRKTRKHNDFADDGKAPEGFTDEKRGQGGKTVRDRGSGGGGQHGGGGGAKSTTETQAKREFKDDKFGFGGRKRMTKQNDKESSKDMSGYKPSNFDSSFRAGKGWGDLEAGGRGGGRGGRAGGGGRGRGSGGRDGGGGRGGRSPGGRGGGGRGGRR</sequence>
<evidence type="ECO:0000256" key="4">
    <source>
        <dbReference type="ARBA" id="ARBA00023054"/>
    </source>
</evidence>
<reference evidence="7" key="1">
    <citation type="submission" date="2021-01" db="EMBL/GenBank/DDBJ databases">
        <authorList>
            <person name="Corre E."/>
            <person name="Pelletier E."/>
            <person name="Niang G."/>
            <person name="Scheremetjew M."/>
            <person name="Finn R."/>
            <person name="Kale V."/>
            <person name="Holt S."/>
            <person name="Cochrane G."/>
            <person name="Meng A."/>
            <person name="Brown T."/>
            <person name="Cohen L."/>
        </authorList>
    </citation>
    <scope>NUCLEOTIDE SEQUENCE</scope>
    <source>
        <strain evidence="7">SL-175</strain>
    </source>
</reference>
<evidence type="ECO:0000313" key="7">
    <source>
        <dbReference type="EMBL" id="CAD8710128.1"/>
    </source>
</evidence>
<dbReference type="PANTHER" id="PTHR13028">
    <property type="entry name" value="RRNA PROCESSING PROTEIN EBNA1-BINDING PROTEIN-RELATED"/>
    <property type="match status" value="1"/>
</dbReference>
<dbReference type="InterPro" id="IPR008610">
    <property type="entry name" value="Ebp2"/>
</dbReference>
<protein>
    <recommendedName>
        <fullName evidence="8">rRNA-processing protein EBP2</fullName>
    </recommendedName>
</protein>
<name>A0A7S0SLK1_9CHLO</name>
<organism evidence="7">
    <name type="scientific">Mantoniella antarctica</name>
    <dbReference type="NCBI Taxonomy" id="81844"/>
    <lineage>
        <taxon>Eukaryota</taxon>
        <taxon>Viridiplantae</taxon>
        <taxon>Chlorophyta</taxon>
        <taxon>Mamiellophyceae</taxon>
        <taxon>Mamiellales</taxon>
        <taxon>Mamiellaceae</taxon>
        <taxon>Mantoniella</taxon>
    </lineage>
</organism>
<feature type="compositionally biased region" description="Gly residues" evidence="6">
    <location>
        <begin position="243"/>
        <end position="255"/>
    </location>
</feature>
<dbReference type="GO" id="GO:0030687">
    <property type="term" value="C:preribosome, large subunit precursor"/>
    <property type="evidence" value="ECO:0007669"/>
    <property type="project" value="TreeGrafter"/>
</dbReference>
<accession>A0A7S0SLK1</accession>
<evidence type="ECO:0000256" key="2">
    <source>
        <dbReference type="ARBA" id="ARBA00007336"/>
    </source>
</evidence>
<comment type="subcellular location">
    <subcellularLocation>
        <location evidence="1">Nucleus</location>
        <location evidence="1">Nucleolus</location>
    </subcellularLocation>
</comment>
<feature type="region of interest" description="Disordered" evidence="6">
    <location>
        <begin position="1"/>
        <end position="36"/>
    </location>
</feature>
<dbReference type="GO" id="GO:0042273">
    <property type="term" value="P:ribosomal large subunit biogenesis"/>
    <property type="evidence" value="ECO:0007669"/>
    <property type="project" value="TreeGrafter"/>
</dbReference>
<evidence type="ECO:0000256" key="3">
    <source>
        <dbReference type="ARBA" id="ARBA00022517"/>
    </source>
</evidence>
<dbReference type="GO" id="GO:0006364">
    <property type="term" value="P:rRNA processing"/>
    <property type="evidence" value="ECO:0007669"/>
    <property type="project" value="TreeGrafter"/>
</dbReference>
<keyword evidence="5" id="KW-0539">Nucleus</keyword>
<feature type="compositionally biased region" description="Basic and acidic residues" evidence="6">
    <location>
        <begin position="262"/>
        <end position="272"/>
    </location>
</feature>
<evidence type="ECO:0000256" key="6">
    <source>
        <dbReference type="SAM" id="MobiDB-lite"/>
    </source>
</evidence>
<dbReference type="AlphaFoldDB" id="A0A7S0SLK1"/>
<dbReference type="Pfam" id="PF05890">
    <property type="entry name" value="Ebp2"/>
    <property type="match status" value="1"/>
</dbReference>
<comment type="similarity">
    <text evidence="2">Belongs to the EBP2 family.</text>
</comment>
<evidence type="ECO:0000256" key="5">
    <source>
        <dbReference type="ARBA" id="ARBA00023242"/>
    </source>
</evidence>
<evidence type="ECO:0000256" key="1">
    <source>
        <dbReference type="ARBA" id="ARBA00004604"/>
    </source>
</evidence>
<feature type="compositionally biased region" description="Basic and acidic residues" evidence="6">
    <location>
        <begin position="167"/>
        <end position="242"/>
    </location>
</feature>
<feature type="compositionally biased region" description="Gly residues" evidence="6">
    <location>
        <begin position="308"/>
        <end position="361"/>
    </location>
</feature>
<proteinExistence type="inferred from homology"/>